<feature type="DNA-binding region" description="H-T-H motif" evidence="2">
    <location>
        <begin position="46"/>
        <end position="65"/>
    </location>
</feature>
<dbReference type="InterPro" id="IPR050109">
    <property type="entry name" value="HTH-type_TetR-like_transc_reg"/>
</dbReference>
<keyword evidence="5" id="KW-1185">Reference proteome</keyword>
<sequence>MMSKMGLDMQTIFGQALDNRGLSRKQQAVLNASLVLFAEQGYDGTSTADIAHKAGVSEGTIFKRFRTKEGLLQAILEPFLNQVIPQAAGEFVSDLADKRFPHFKDLLAYGIRDRIDFVTANRPEMKIFIQEIGKNPILLVQMTNMLADALRESFNDVFKVYQDKGELVQWESMRIMRYVTSVLIGYMIPNVIMDDMPVDKEHVTQEAVEFLLLGLTPRA</sequence>
<comment type="caution">
    <text evidence="4">The sequence shown here is derived from an EMBL/GenBank/DDBJ whole genome shotgun (WGS) entry which is preliminary data.</text>
</comment>
<protein>
    <submittedName>
        <fullName evidence="4">TetR/AcrR family transcriptional regulator</fullName>
    </submittedName>
</protein>
<dbReference type="PANTHER" id="PTHR30055">
    <property type="entry name" value="HTH-TYPE TRANSCRIPTIONAL REGULATOR RUTR"/>
    <property type="match status" value="1"/>
</dbReference>
<accession>A0ABW4EB75</accession>
<dbReference type="PROSITE" id="PS01081">
    <property type="entry name" value="HTH_TETR_1"/>
    <property type="match status" value="1"/>
</dbReference>
<dbReference type="PROSITE" id="PS50977">
    <property type="entry name" value="HTH_TETR_2"/>
    <property type="match status" value="1"/>
</dbReference>
<evidence type="ECO:0000256" key="2">
    <source>
        <dbReference type="PROSITE-ProRule" id="PRU00335"/>
    </source>
</evidence>
<dbReference type="RefSeq" id="WP_125754344.1">
    <property type="nucleotide sequence ID" value="NZ_JBHTON010000044.1"/>
</dbReference>
<evidence type="ECO:0000313" key="5">
    <source>
        <dbReference type="Proteomes" id="UP001597252"/>
    </source>
</evidence>
<dbReference type="PRINTS" id="PR00455">
    <property type="entry name" value="HTHTETR"/>
</dbReference>
<evidence type="ECO:0000256" key="1">
    <source>
        <dbReference type="ARBA" id="ARBA00023125"/>
    </source>
</evidence>
<proteinExistence type="predicted"/>
<feature type="domain" description="HTH tetR-type" evidence="3">
    <location>
        <begin position="23"/>
        <end position="83"/>
    </location>
</feature>
<dbReference type="PANTHER" id="PTHR30055:SF222">
    <property type="entry name" value="REGULATORY PROTEIN"/>
    <property type="match status" value="1"/>
</dbReference>
<dbReference type="SUPFAM" id="SSF46689">
    <property type="entry name" value="Homeodomain-like"/>
    <property type="match status" value="1"/>
</dbReference>
<dbReference type="Proteomes" id="UP001597252">
    <property type="component" value="Unassembled WGS sequence"/>
</dbReference>
<dbReference type="Gene3D" id="1.10.357.10">
    <property type="entry name" value="Tetracycline Repressor, domain 2"/>
    <property type="match status" value="1"/>
</dbReference>
<dbReference type="InterPro" id="IPR001647">
    <property type="entry name" value="HTH_TetR"/>
</dbReference>
<gene>
    <name evidence="4" type="ORF">ACFQ5J_11360</name>
</gene>
<dbReference type="InterPro" id="IPR009057">
    <property type="entry name" value="Homeodomain-like_sf"/>
</dbReference>
<evidence type="ECO:0000313" key="4">
    <source>
        <dbReference type="EMBL" id="MFD1485830.1"/>
    </source>
</evidence>
<reference evidence="5" key="1">
    <citation type="journal article" date="2019" name="Int. J. Syst. Evol. Microbiol.">
        <title>The Global Catalogue of Microorganisms (GCM) 10K type strain sequencing project: providing services to taxonomists for standard genome sequencing and annotation.</title>
        <authorList>
            <consortium name="The Broad Institute Genomics Platform"/>
            <consortium name="The Broad Institute Genome Sequencing Center for Infectious Disease"/>
            <person name="Wu L."/>
            <person name="Ma J."/>
        </authorList>
    </citation>
    <scope>NUCLEOTIDE SEQUENCE [LARGE SCALE GENOMIC DNA]</scope>
    <source>
        <strain evidence="5">CCM 8903</strain>
    </source>
</reference>
<dbReference type="EMBL" id="JBHTON010000044">
    <property type="protein sequence ID" value="MFD1485830.1"/>
    <property type="molecule type" value="Genomic_DNA"/>
</dbReference>
<dbReference type="InterPro" id="IPR023772">
    <property type="entry name" value="DNA-bd_HTH_TetR-type_CS"/>
</dbReference>
<organism evidence="4 5">
    <name type="scientific">Lacticaseibacillus baoqingensis</name>
    <dbReference type="NCBI Taxonomy" id="2486013"/>
    <lineage>
        <taxon>Bacteria</taxon>
        <taxon>Bacillati</taxon>
        <taxon>Bacillota</taxon>
        <taxon>Bacilli</taxon>
        <taxon>Lactobacillales</taxon>
        <taxon>Lactobacillaceae</taxon>
        <taxon>Lacticaseibacillus</taxon>
    </lineage>
</organism>
<name>A0ABW4EB75_9LACO</name>
<evidence type="ECO:0000259" key="3">
    <source>
        <dbReference type="PROSITE" id="PS50977"/>
    </source>
</evidence>
<dbReference type="Pfam" id="PF00440">
    <property type="entry name" value="TetR_N"/>
    <property type="match status" value="1"/>
</dbReference>
<keyword evidence="1 2" id="KW-0238">DNA-binding</keyword>